<keyword evidence="1" id="KW-1185">Reference proteome</keyword>
<sequence>MDPSGKVALCGKMDDSFYVLMGGGWGGEEEKDDLTFCVPHDLLTVESEEHLKTTWRKKVKVMSTDKTNSIFPP</sequence>
<accession>A0A0M3IRT1</accession>
<dbReference type="Proteomes" id="UP000036681">
    <property type="component" value="Unplaced"/>
</dbReference>
<proteinExistence type="predicted"/>
<dbReference type="WBParaSite" id="ALUE_0002145901-mRNA-1">
    <property type="protein sequence ID" value="ALUE_0002145901-mRNA-1"/>
    <property type="gene ID" value="ALUE_0002145901"/>
</dbReference>
<organism evidence="1 2">
    <name type="scientific">Ascaris lumbricoides</name>
    <name type="common">Giant roundworm</name>
    <dbReference type="NCBI Taxonomy" id="6252"/>
    <lineage>
        <taxon>Eukaryota</taxon>
        <taxon>Metazoa</taxon>
        <taxon>Ecdysozoa</taxon>
        <taxon>Nematoda</taxon>
        <taxon>Chromadorea</taxon>
        <taxon>Rhabditida</taxon>
        <taxon>Spirurina</taxon>
        <taxon>Ascaridomorpha</taxon>
        <taxon>Ascaridoidea</taxon>
        <taxon>Ascarididae</taxon>
        <taxon>Ascaris</taxon>
    </lineage>
</organism>
<reference evidence="2" key="1">
    <citation type="submission" date="2017-02" db="UniProtKB">
        <authorList>
            <consortium name="WormBaseParasite"/>
        </authorList>
    </citation>
    <scope>IDENTIFICATION</scope>
</reference>
<name>A0A0M3IRT1_ASCLU</name>
<protein>
    <submittedName>
        <fullName evidence="2">Sen15 domain-containing protein</fullName>
    </submittedName>
</protein>
<evidence type="ECO:0000313" key="1">
    <source>
        <dbReference type="Proteomes" id="UP000036681"/>
    </source>
</evidence>
<dbReference type="AlphaFoldDB" id="A0A0M3IRT1"/>
<evidence type="ECO:0000313" key="2">
    <source>
        <dbReference type="WBParaSite" id="ALUE_0002145901-mRNA-1"/>
    </source>
</evidence>